<name>A0ABU8DK22_ERWAP</name>
<evidence type="ECO:0000256" key="1">
    <source>
        <dbReference type="SAM" id="Phobius"/>
    </source>
</evidence>
<dbReference type="EMBL" id="JBANEI010000017">
    <property type="protein sequence ID" value="MEI2683863.1"/>
    <property type="molecule type" value="Genomic_DNA"/>
</dbReference>
<proteinExistence type="predicted"/>
<evidence type="ECO:0000313" key="3">
    <source>
        <dbReference type="Proteomes" id="UP001306592"/>
    </source>
</evidence>
<reference evidence="2 3" key="1">
    <citation type="submission" date="2024-02" db="EMBL/GenBank/DDBJ databases">
        <title>First report Erwinia aphidicola in onion in Chile.</title>
        <authorList>
            <person name="Valenzuela M."/>
            <person name="Pena M."/>
            <person name="Dutta B."/>
        </authorList>
    </citation>
    <scope>NUCLEOTIDE SEQUENCE [LARGE SCALE GENOMIC DNA]</scope>
    <source>
        <strain evidence="2 3">QCJ3A</strain>
    </source>
</reference>
<dbReference type="Proteomes" id="UP001306592">
    <property type="component" value="Unassembled WGS sequence"/>
</dbReference>
<keyword evidence="1" id="KW-0472">Membrane</keyword>
<evidence type="ECO:0008006" key="4">
    <source>
        <dbReference type="Google" id="ProtNLM"/>
    </source>
</evidence>
<evidence type="ECO:0000313" key="2">
    <source>
        <dbReference type="EMBL" id="MEI2683863.1"/>
    </source>
</evidence>
<keyword evidence="1" id="KW-0812">Transmembrane</keyword>
<keyword evidence="3" id="KW-1185">Reference proteome</keyword>
<protein>
    <recommendedName>
        <fullName evidence="4">FidL-like membrane protein</fullName>
    </recommendedName>
</protein>
<accession>A0ABU8DK22</accession>
<keyword evidence="1" id="KW-1133">Transmembrane helix</keyword>
<organism evidence="2 3">
    <name type="scientific">Erwinia aphidicola</name>
    <dbReference type="NCBI Taxonomy" id="68334"/>
    <lineage>
        <taxon>Bacteria</taxon>
        <taxon>Pseudomonadati</taxon>
        <taxon>Pseudomonadota</taxon>
        <taxon>Gammaproteobacteria</taxon>
        <taxon>Enterobacterales</taxon>
        <taxon>Erwiniaceae</taxon>
        <taxon>Erwinia</taxon>
    </lineage>
</organism>
<gene>
    <name evidence="2" type="ORF">V8N49_19640</name>
</gene>
<sequence length="172" mass="19566">MSRIILPNVKSSTLLWSGGSFLLVLLFFWVKEVMFYPLKNTCVAPVSYYSIDDNNHWTVARGVYHSYREGLSEVRTVYNGTIQHYTSGMPSMRAVTVLREVIIEGHLRQNRLHSTVLEQSRKLGDQSSDQQVLQYVFPHIKPGEKSTLWIYLLNGLAIATGSETTPRTVCVN</sequence>
<dbReference type="RefSeq" id="WP_099754319.1">
    <property type="nucleotide sequence ID" value="NZ_JACXBP010000015.1"/>
</dbReference>
<comment type="caution">
    <text evidence="2">The sequence shown here is derived from an EMBL/GenBank/DDBJ whole genome shotgun (WGS) entry which is preliminary data.</text>
</comment>
<feature type="transmembrane region" description="Helical" evidence="1">
    <location>
        <begin position="12"/>
        <end position="30"/>
    </location>
</feature>